<proteinExistence type="predicted"/>
<dbReference type="EMBL" id="JAVIJP010000107">
    <property type="protein sequence ID" value="KAL3614372.1"/>
    <property type="molecule type" value="Genomic_DNA"/>
</dbReference>
<name>A0ABD3BBX7_9LAMI</name>
<dbReference type="PANTHER" id="PTHR47602">
    <property type="entry name" value="F-BOX PROTEIN SKIP22"/>
    <property type="match status" value="1"/>
</dbReference>
<dbReference type="Proteomes" id="UP001632038">
    <property type="component" value="Unassembled WGS sequence"/>
</dbReference>
<dbReference type="PROSITE" id="PS50181">
    <property type="entry name" value="FBOX"/>
    <property type="match status" value="1"/>
</dbReference>
<dbReference type="SUPFAM" id="SSF81383">
    <property type="entry name" value="F-box domain"/>
    <property type="match status" value="1"/>
</dbReference>
<dbReference type="Gene3D" id="3.40.1000.30">
    <property type="match status" value="1"/>
</dbReference>
<dbReference type="InterPro" id="IPR001810">
    <property type="entry name" value="F-box_dom"/>
</dbReference>
<dbReference type="CDD" id="cd22165">
    <property type="entry name" value="F-box_AtSKIP22-like"/>
    <property type="match status" value="1"/>
</dbReference>
<comment type="caution">
    <text evidence="2">The sequence shown here is derived from an EMBL/GenBank/DDBJ whole genome shotgun (WGS) entry which is preliminary data.</text>
</comment>
<accession>A0ABD3BBX7</accession>
<dbReference type="SMART" id="SM00256">
    <property type="entry name" value="FBOX"/>
    <property type="match status" value="1"/>
</dbReference>
<reference evidence="3" key="1">
    <citation type="journal article" date="2024" name="IScience">
        <title>Strigolactones Initiate the Formation of Haustorium-like Structures in Castilleja.</title>
        <authorList>
            <person name="Buerger M."/>
            <person name="Peterson D."/>
            <person name="Chory J."/>
        </authorList>
    </citation>
    <scope>NUCLEOTIDE SEQUENCE [LARGE SCALE GENOMIC DNA]</scope>
</reference>
<feature type="domain" description="F-box" evidence="1">
    <location>
        <begin position="201"/>
        <end position="247"/>
    </location>
</feature>
<dbReference type="InterPro" id="IPR036047">
    <property type="entry name" value="F-box-like_dom_sf"/>
</dbReference>
<protein>
    <recommendedName>
        <fullName evidence="1">F-box domain-containing protein</fullName>
    </recommendedName>
</protein>
<dbReference type="Gene3D" id="1.20.1280.50">
    <property type="match status" value="1"/>
</dbReference>
<evidence type="ECO:0000313" key="3">
    <source>
        <dbReference type="Proteomes" id="UP001632038"/>
    </source>
</evidence>
<dbReference type="Pfam" id="PF12937">
    <property type="entry name" value="F-box-like"/>
    <property type="match status" value="1"/>
</dbReference>
<keyword evidence="3" id="KW-1185">Reference proteome</keyword>
<gene>
    <name evidence="2" type="ORF">CASFOL_042446</name>
</gene>
<dbReference type="AlphaFoldDB" id="A0ABD3BBX7"/>
<evidence type="ECO:0000259" key="1">
    <source>
        <dbReference type="PROSITE" id="PS50181"/>
    </source>
</evidence>
<dbReference type="PANTHER" id="PTHR47602:SF2">
    <property type="entry name" value="F-BOX PROTEIN SKIP22"/>
    <property type="match status" value="1"/>
</dbReference>
<sequence>MSSKTQNTLPQITAGEISVRVSEMEDNIETGVVADKPLSVPRFLREVVMAELGDAPRKVHRLFIIGIHAVMLETGFVSFDKNTNTVVDGFTFLNQCPLCYTLKESLNGSVIKTVVLNLLTLGEFTTVYSKFENGPGKKSRARCVEFREDQRVAFISALWSNCYKQTDIVEKKVIEFWRTVKDSIALPLLSDFCEEIGLPVPRCFMQLPKDLMMRILEFLPGADVATASCVCSELRYLGSSDNLWKMKFRNEFGDMNNHEQGTWKMRFVRNWEANMILRFNRARARAAAHGIPLYMVPNPFRRMYSNSN</sequence>
<organism evidence="2 3">
    <name type="scientific">Castilleja foliolosa</name>
    <dbReference type="NCBI Taxonomy" id="1961234"/>
    <lineage>
        <taxon>Eukaryota</taxon>
        <taxon>Viridiplantae</taxon>
        <taxon>Streptophyta</taxon>
        <taxon>Embryophyta</taxon>
        <taxon>Tracheophyta</taxon>
        <taxon>Spermatophyta</taxon>
        <taxon>Magnoliopsida</taxon>
        <taxon>eudicotyledons</taxon>
        <taxon>Gunneridae</taxon>
        <taxon>Pentapetalae</taxon>
        <taxon>asterids</taxon>
        <taxon>lamiids</taxon>
        <taxon>Lamiales</taxon>
        <taxon>Orobanchaceae</taxon>
        <taxon>Pedicularideae</taxon>
        <taxon>Castillejinae</taxon>
        <taxon>Castilleja</taxon>
    </lineage>
</organism>
<evidence type="ECO:0000313" key="2">
    <source>
        <dbReference type="EMBL" id="KAL3614372.1"/>
    </source>
</evidence>